<keyword evidence="3" id="KW-1185">Reference proteome</keyword>
<name>A0ABV3IJX4_9BACI</name>
<feature type="region of interest" description="Disordered" evidence="1">
    <location>
        <begin position="1"/>
        <end position="50"/>
    </location>
</feature>
<dbReference type="Proteomes" id="UP001552502">
    <property type="component" value="Unassembled WGS sequence"/>
</dbReference>
<evidence type="ECO:0000313" key="3">
    <source>
        <dbReference type="Proteomes" id="UP001552502"/>
    </source>
</evidence>
<gene>
    <name evidence="2" type="ORF">MRBLBA1_005468</name>
</gene>
<sequence>MDEFLSSAALNPGSIGPTLPPVQPFQFHTGPTGSTGATGATGPTGPTGPTLFFTPLAPEPESIDLPENTNNLLIMRVFVPIENQNDRVLLNATISTNLLIHTPSEGSISFTVDVIKYQLFRDDMLLTNTLVSGKYDVGSNIDMLYPFNSTFTWVDTPSDPIVPSDPVHYRIVANIADLSSTIVSAQVGNRGFSAIRVPTDPI</sequence>
<proteinExistence type="predicted"/>
<protein>
    <submittedName>
        <fullName evidence="2">Exosporium leader peptide-containing protein</fullName>
    </submittedName>
</protein>
<feature type="compositionally biased region" description="Low complexity" evidence="1">
    <location>
        <begin position="29"/>
        <end position="50"/>
    </location>
</feature>
<organism evidence="2 3">
    <name type="scientific">Bacillus proteolyticus</name>
    <dbReference type="NCBI Taxonomy" id="2026192"/>
    <lineage>
        <taxon>Bacteria</taxon>
        <taxon>Bacillati</taxon>
        <taxon>Bacillota</taxon>
        <taxon>Bacilli</taxon>
        <taxon>Bacillales</taxon>
        <taxon>Bacillaceae</taxon>
        <taxon>Bacillus</taxon>
        <taxon>Bacillus cereus group</taxon>
    </lineage>
</organism>
<evidence type="ECO:0000256" key="1">
    <source>
        <dbReference type="SAM" id="MobiDB-lite"/>
    </source>
</evidence>
<dbReference type="NCBIfam" id="TIGR03720">
    <property type="entry name" value="exospor_lead"/>
    <property type="match status" value="1"/>
</dbReference>
<evidence type="ECO:0000313" key="2">
    <source>
        <dbReference type="EMBL" id="MEV4914476.1"/>
    </source>
</evidence>
<reference evidence="2 3" key="1">
    <citation type="journal article" date="2023" name="Proc. Natl. Acad. Sci. U.S.A.">
        <title>Bacterial tolerance to host-exuded specialized metabolites structures the maize root microbiome.</title>
        <authorList>
            <person name="Thoenen L."/>
            <person name="Giroud C."/>
            <person name="Kreuzer M."/>
            <person name="Waelchli J."/>
            <person name="Gfeller V."/>
            <person name="Deslandes-Herold G."/>
            <person name="Mateo P."/>
            <person name="Robert C.A.M."/>
            <person name="Ahrens C.H."/>
            <person name="Rubio-Somoza I."/>
            <person name="Bruggmann R."/>
            <person name="Erb M."/>
            <person name="Schlaeppi K."/>
        </authorList>
    </citation>
    <scope>NUCLEOTIDE SEQUENCE [LARGE SCALE GENOMIC DNA]</scope>
    <source>
        <strain evidence="2 3">LBA1-1-1.1</strain>
    </source>
</reference>
<dbReference type="RefSeq" id="WP_199640723.1">
    <property type="nucleotide sequence ID" value="NZ_JBEGIE010000079.1"/>
</dbReference>
<dbReference type="EMBL" id="JBEGIE010000079">
    <property type="protein sequence ID" value="MEV4914476.1"/>
    <property type="molecule type" value="Genomic_DNA"/>
</dbReference>
<comment type="caution">
    <text evidence="2">The sequence shown here is derived from an EMBL/GenBank/DDBJ whole genome shotgun (WGS) entry which is preliminary data.</text>
</comment>
<accession>A0ABV3IJX4</accession>
<dbReference type="InterPro" id="IPR021201">
    <property type="entry name" value="Leader_pep_exosporium"/>
</dbReference>